<keyword evidence="4" id="KW-1185">Reference proteome</keyword>
<keyword evidence="1" id="KW-0732">Signal</keyword>
<dbReference type="Proteomes" id="UP000293162">
    <property type="component" value="Unassembled WGS sequence"/>
</dbReference>
<feature type="domain" description="DUF6438" evidence="2">
    <location>
        <begin position="156"/>
        <end position="265"/>
    </location>
</feature>
<comment type="caution">
    <text evidence="3">The sequence shown here is derived from an EMBL/GenBank/DDBJ whole genome shotgun (WGS) entry which is preliminary data.</text>
</comment>
<dbReference type="Pfam" id="PF20033">
    <property type="entry name" value="DUF6438"/>
    <property type="match status" value="1"/>
</dbReference>
<organism evidence="3 4">
    <name type="scientific">Emticicia agri</name>
    <dbReference type="NCBI Taxonomy" id="2492393"/>
    <lineage>
        <taxon>Bacteria</taxon>
        <taxon>Pseudomonadati</taxon>
        <taxon>Bacteroidota</taxon>
        <taxon>Cytophagia</taxon>
        <taxon>Cytophagales</taxon>
        <taxon>Leadbetterellaceae</taxon>
        <taxon>Emticicia</taxon>
    </lineage>
</organism>
<evidence type="ECO:0000256" key="1">
    <source>
        <dbReference type="SAM" id="SignalP"/>
    </source>
</evidence>
<dbReference type="AlphaFoldDB" id="A0A4Q5LT85"/>
<proteinExistence type="predicted"/>
<accession>A0A4Q5LT85</accession>
<dbReference type="EMBL" id="SEWF01000075">
    <property type="protein sequence ID" value="RYU92725.1"/>
    <property type="molecule type" value="Genomic_DNA"/>
</dbReference>
<reference evidence="3 4" key="1">
    <citation type="submission" date="2019-02" db="EMBL/GenBank/DDBJ databases">
        <title>Bacterial novel species Emticicia sp. 17J42-9 isolated from soil.</title>
        <authorList>
            <person name="Jung H.-Y."/>
        </authorList>
    </citation>
    <scope>NUCLEOTIDE SEQUENCE [LARGE SCALE GENOMIC DNA]</scope>
    <source>
        <strain evidence="3 4">17J42-9</strain>
    </source>
</reference>
<gene>
    <name evidence="3" type="ORF">EWM59_25645</name>
</gene>
<dbReference type="RefSeq" id="WP_130024089.1">
    <property type="nucleotide sequence ID" value="NZ_SEWF01000075.1"/>
</dbReference>
<dbReference type="OrthoDB" id="7172369at2"/>
<evidence type="ECO:0000313" key="3">
    <source>
        <dbReference type="EMBL" id="RYU92725.1"/>
    </source>
</evidence>
<evidence type="ECO:0000259" key="2">
    <source>
        <dbReference type="Pfam" id="PF20033"/>
    </source>
</evidence>
<feature type="chain" id="PRO_5020808820" description="DUF6438 domain-containing protein" evidence="1">
    <location>
        <begin position="19"/>
        <end position="275"/>
    </location>
</feature>
<protein>
    <recommendedName>
        <fullName evidence="2">DUF6438 domain-containing protein</fullName>
    </recommendedName>
</protein>
<dbReference type="InterPro" id="IPR045497">
    <property type="entry name" value="DUF6438"/>
</dbReference>
<name>A0A4Q5LT85_9BACT</name>
<feature type="signal peptide" evidence="1">
    <location>
        <begin position="1"/>
        <end position="18"/>
    </location>
</feature>
<evidence type="ECO:0000313" key="4">
    <source>
        <dbReference type="Proteomes" id="UP000293162"/>
    </source>
</evidence>
<sequence length="275" mass="32583">MKALLILLLTFLTSISFANEIDQLQTAADVNQFLGEKVHKIYQKYPLIDITDTTQTSFPRFFKIDFDNNGLTDLFINGNYLLLVLDRSNNKYDIHYFNNGFNRVSLLGVDFMNQSKKIIIHQSRMSVTKPDTLIFRFGGFIEDKPQQLVKDFKLDTLRLRTYDCYGECPVFHMTIHKNRTVRYNAILFNNQEGMLWGEIPEKEFEELIDLLKYLNIPELNDKYAVNWTDDQPIYTDIIYNNTKKYIYDYGGIGTFGLRLLYKKMFNWRDTIDWKE</sequence>